<dbReference type="RefSeq" id="WP_264503074.1">
    <property type="nucleotide sequence ID" value="NZ_JAPDDS010000014.1"/>
</dbReference>
<evidence type="ECO:0000313" key="3">
    <source>
        <dbReference type="Proteomes" id="UP001207930"/>
    </source>
</evidence>
<dbReference type="Proteomes" id="UP001207930">
    <property type="component" value="Unassembled WGS sequence"/>
</dbReference>
<protein>
    <recommendedName>
        <fullName evidence="4">Peptidase MA-like domain-containing protein</fullName>
    </recommendedName>
</protein>
<keyword evidence="3" id="KW-1185">Reference proteome</keyword>
<accession>A0ABT3FV71</accession>
<proteinExistence type="predicted"/>
<evidence type="ECO:0000313" key="2">
    <source>
        <dbReference type="EMBL" id="MCW1887121.1"/>
    </source>
</evidence>
<sequence length="367" mass="40444">MTSTAIDVTLKLTGGRSVTFPISRLSQSDQDFIKEAAVSGDADKPADEADKGNFDSPWPDKIRFSEDPQIRVISEDKEEKRFIYESANYRFVCDVRLSQQVVKGFAVMFESTYQYCRALPLGLSGGKLTDGKYQILLFETKETYVEAGGPPSSAGVFMSGRGVVMVPLTSLGVRPVGSGYMLDRDQTSGTLIHEITHQLTPEEYFESGPLGWFSEGIAEYTTATPYRSGAFKVKGNFDDITDYATDYGKDSNGGRALGQKIKAPSLKDFFLMGYSQFAGNNANFNYGLGLLLTTYFLHLDGDGDAARMKDFLKALRAGEDGEDSLKYLLDGRTYEQLETAISKAWKRKGIDIEFGQAESSSDGDEDE</sequence>
<feature type="region of interest" description="Disordered" evidence="1">
    <location>
        <begin position="37"/>
        <end position="58"/>
    </location>
</feature>
<name>A0ABT3FV71_9BACT</name>
<gene>
    <name evidence="2" type="ORF">OKA04_20450</name>
</gene>
<feature type="compositionally biased region" description="Basic and acidic residues" evidence="1">
    <location>
        <begin position="41"/>
        <end position="58"/>
    </location>
</feature>
<reference evidence="2 3" key="1">
    <citation type="submission" date="2022-10" db="EMBL/GenBank/DDBJ databases">
        <title>Luteolibacter flavescens strain MCCC 1K03193, whole genome shotgun sequencing project.</title>
        <authorList>
            <person name="Zhao G."/>
            <person name="Shen L."/>
        </authorList>
    </citation>
    <scope>NUCLEOTIDE SEQUENCE [LARGE SCALE GENOMIC DNA]</scope>
    <source>
        <strain evidence="2 3">MCCC 1K03193</strain>
    </source>
</reference>
<dbReference type="EMBL" id="JAPDDS010000014">
    <property type="protein sequence ID" value="MCW1887121.1"/>
    <property type="molecule type" value="Genomic_DNA"/>
</dbReference>
<comment type="caution">
    <text evidence="2">The sequence shown here is derived from an EMBL/GenBank/DDBJ whole genome shotgun (WGS) entry which is preliminary data.</text>
</comment>
<organism evidence="2 3">
    <name type="scientific">Luteolibacter flavescens</name>
    <dbReference type="NCBI Taxonomy" id="1859460"/>
    <lineage>
        <taxon>Bacteria</taxon>
        <taxon>Pseudomonadati</taxon>
        <taxon>Verrucomicrobiota</taxon>
        <taxon>Verrucomicrobiia</taxon>
        <taxon>Verrucomicrobiales</taxon>
        <taxon>Verrucomicrobiaceae</taxon>
        <taxon>Luteolibacter</taxon>
    </lineage>
</organism>
<evidence type="ECO:0008006" key="4">
    <source>
        <dbReference type="Google" id="ProtNLM"/>
    </source>
</evidence>
<evidence type="ECO:0000256" key="1">
    <source>
        <dbReference type="SAM" id="MobiDB-lite"/>
    </source>
</evidence>